<proteinExistence type="predicted"/>
<organism evidence="2 3">
    <name type="scientific">Bacteroides fluxus YIT 12057</name>
    <dbReference type="NCBI Taxonomy" id="763034"/>
    <lineage>
        <taxon>Bacteria</taxon>
        <taxon>Pseudomonadati</taxon>
        <taxon>Bacteroidota</taxon>
        <taxon>Bacteroidia</taxon>
        <taxon>Bacteroidales</taxon>
        <taxon>Bacteroidaceae</taxon>
        <taxon>Bacteroides</taxon>
    </lineage>
</organism>
<protein>
    <submittedName>
        <fullName evidence="2">Conserved domain protein</fullName>
    </submittedName>
</protein>
<evidence type="ECO:0000256" key="1">
    <source>
        <dbReference type="SAM" id="Phobius"/>
    </source>
</evidence>
<accession>F3PSM4</accession>
<evidence type="ECO:0000313" key="2">
    <source>
        <dbReference type="EMBL" id="EGF57491.1"/>
    </source>
</evidence>
<dbReference type="AlphaFoldDB" id="F3PSM4"/>
<feature type="transmembrane region" description="Helical" evidence="1">
    <location>
        <begin position="133"/>
        <end position="154"/>
    </location>
</feature>
<dbReference type="eggNOG" id="ENOG502ZVRC">
    <property type="taxonomic scope" value="Bacteria"/>
</dbReference>
<keyword evidence="1" id="KW-0472">Membrane</keyword>
<gene>
    <name evidence="2" type="ORF">HMPREF9446_01569</name>
</gene>
<dbReference type="HOGENOM" id="CLU_137773_0_0_10"/>
<reference evidence="2 3" key="1">
    <citation type="submission" date="2011-02" db="EMBL/GenBank/DDBJ databases">
        <authorList>
            <person name="Weinstock G."/>
            <person name="Sodergren E."/>
            <person name="Clifton S."/>
            <person name="Fulton L."/>
            <person name="Fulton B."/>
            <person name="Courtney L."/>
            <person name="Fronick C."/>
            <person name="Harrison M."/>
            <person name="Strong C."/>
            <person name="Farmer C."/>
            <person name="Delahaunty K."/>
            <person name="Markovic C."/>
            <person name="Hall O."/>
            <person name="Minx P."/>
            <person name="Tomlinson C."/>
            <person name="Mitreva M."/>
            <person name="Hou S."/>
            <person name="Chen J."/>
            <person name="Wollam A."/>
            <person name="Pepin K.H."/>
            <person name="Johnson M."/>
            <person name="Bhonagiri V."/>
            <person name="Zhang X."/>
            <person name="Suruliraj S."/>
            <person name="Warren W."/>
            <person name="Chinwalla A."/>
            <person name="Mardis E.R."/>
            <person name="Wilson R.K."/>
        </authorList>
    </citation>
    <scope>NUCLEOTIDE SEQUENCE [LARGE SCALE GENOMIC DNA]</scope>
    <source>
        <strain evidence="2 3">YIT 12057</strain>
    </source>
</reference>
<evidence type="ECO:0000313" key="3">
    <source>
        <dbReference type="Proteomes" id="UP000003416"/>
    </source>
</evidence>
<name>F3PSM4_9BACE</name>
<keyword evidence="1" id="KW-0812">Transmembrane</keyword>
<dbReference type="Proteomes" id="UP000003416">
    <property type="component" value="Unassembled WGS sequence"/>
</dbReference>
<dbReference type="EMBL" id="AFBN01000028">
    <property type="protein sequence ID" value="EGF57491.1"/>
    <property type="molecule type" value="Genomic_DNA"/>
</dbReference>
<sequence>MDIAVEAVYCPQVLGHPDKTFHSIIRITYHTATEKQSFYIIAPVEFHGQVHKLTDRKSGPRKIIAATVDAIGTIIDAIVGKHHLEQRDATPVLGKAMANAPSAYDIAQHARLVGAHCTAGSTRDVILRRLRQYLQFIEHIFIHILAPNVAIILLTTKKDHQSW</sequence>
<keyword evidence="1" id="KW-1133">Transmembrane helix</keyword>
<dbReference type="STRING" id="763034.HMPREF9446_01569"/>
<keyword evidence="3" id="KW-1185">Reference proteome</keyword>
<comment type="caution">
    <text evidence="2">The sequence shown here is derived from an EMBL/GenBank/DDBJ whole genome shotgun (WGS) entry which is preliminary data.</text>
</comment>